<organism evidence="1 2">
    <name type="scientific">Linum tenue</name>
    <dbReference type="NCBI Taxonomy" id="586396"/>
    <lineage>
        <taxon>Eukaryota</taxon>
        <taxon>Viridiplantae</taxon>
        <taxon>Streptophyta</taxon>
        <taxon>Embryophyta</taxon>
        <taxon>Tracheophyta</taxon>
        <taxon>Spermatophyta</taxon>
        <taxon>Magnoliopsida</taxon>
        <taxon>eudicotyledons</taxon>
        <taxon>Gunneridae</taxon>
        <taxon>Pentapetalae</taxon>
        <taxon>rosids</taxon>
        <taxon>fabids</taxon>
        <taxon>Malpighiales</taxon>
        <taxon>Linaceae</taxon>
        <taxon>Linum</taxon>
    </lineage>
</organism>
<keyword evidence="2" id="KW-1185">Reference proteome</keyword>
<sequence>MAIGSTALICWKLPTNCLSSCIIRWNTESISATANLIQPRTVVLQLIQG</sequence>
<dbReference type="Proteomes" id="UP001154282">
    <property type="component" value="Unassembled WGS sequence"/>
</dbReference>
<reference evidence="1" key="1">
    <citation type="submission" date="2022-08" db="EMBL/GenBank/DDBJ databases">
        <authorList>
            <person name="Gutierrez-Valencia J."/>
        </authorList>
    </citation>
    <scope>NUCLEOTIDE SEQUENCE</scope>
</reference>
<gene>
    <name evidence="1" type="ORF">LITE_LOCUS28613</name>
</gene>
<dbReference type="AlphaFoldDB" id="A0AAV0MHX6"/>
<comment type="caution">
    <text evidence="1">The sequence shown here is derived from an EMBL/GenBank/DDBJ whole genome shotgun (WGS) entry which is preliminary data.</text>
</comment>
<evidence type="ECO:0000313" key="1">
    <source>
        <dbReference type="EMBL" id="CAI0445556.1"/>
    </source>
</evidence>
<proteinExistence type="predicted"/>
<dbReference type="EMBL" id="CAMGYJ010000007">
    <property type="protein sequence ID" value="CAI0445556.1"/>
    <property type="molecule type" value="Genomic_DNA"/>
</dbReference>
<accession>A0AAV0MHX6</accession>
<evidence type="ECO:0000313" key="2">
    <source>
        <dbReference type="Proteomes" id="UP001154282"/>
    </source>
</evidence>
<name>A0AAV0MHX6_9ROSI</name>
<protein>
    <submittedName>
        <fullName evidence="1">Uncharacterized protein</fullName>
    </submittedName>
</protein>